<comment type="caution">
    <text evidence="9">The sequence shown here is derived from an EMBL/GenBank/DDBJ whole genome shotgun (WGS) entry which is preliminary data.</text>
</comment>
<evidence type="ECO:0000256" key="7">
    <source>
        <dbReference type="SAM" id="Phobius"/>
    </source>
</evidence>
<reference evidence="9 10" key="1">
    <citation type="submission" date="2019-10" db="EMBL/GenBank/DDBJ databases">
        <title>Extracellular Electron Transfer in a Candidatus Methanoperedens spp. Enrichment Culture.</title>
        <authorList>
            <person name="Berger S."/>
            <person name="Rangel Shaw D."/>
            <person name="Berben T."/>
            <person name="In 'T Zandt M."/>
            <person name="Frank J."/>
            <person name="Reimann J."/>
            <person name="Jetten M.S.M."/>
            <person name="Welte C.U."/>
        </authorList>
    </citation>
    <scope>NUCLEOTIDE SEQUENCE [LARGE SCALE GENOMIC DNA]</scope>
    <source>
        <strain evidence="9">SB12</strain>
    </source>
</reference>
<organism evidence="9 10">
    <name type="scientific">Leptonema illini</name>
    <dbReference type="NCBI Taxonomy" id="183"/>
    <lineage>
        <taxon>Bacteria</taxon>
        <taxon>Pseudomonadati</taxon>
        <taxon>Spirochaetota</taxon>
        <taxon>Spirochaetia</taxon>
        <taxon>Leptospirales</taxon>
        <taxon>Leptospiraceae</taxon>
        <taxon>Leptonema</taxon>
    </lineage>
</organism>
<gene>
    <name evidence="9" type="ORF">F9K24_07265</name>
</gene>
<evidence type="ECO:0000256" key="1">
    <source>
        <dbReference type="ARBA" id="ARBA00004141"/>
    </source>
</evidence>
<evidence type="ECO:0000313" key="9">
    <source>
        <dbReference type="EMBL" id="KAB2933634.1"/>
    </source>
</evidence>
<feature type="domain" description="Glycosyltransferase 2-like" evidence="8">
    <location>
        <begin position="14"/>
        <end position="177"/>
    </location>
</feature>
<dbReference type="PANTHER" id="PTHR48090">
    <property type="entry name" value="UNDECAPRENYL-PHOSPHATE 4-DEOXY-4-FORMAMIDO-L-ARABINOSE TRANSFERASE-RELATED"/>
    <property type="match status" value="1"/>
</dbReference>
<feature type="transmembrane region" description="Helical" evidence="7">
    <location>
        <begin position="270"/>
        <end position="295"/>
    </location>
</feature>
<keyword evidence="2" id="KW-0328">Glycosyltransferase</keyword>
<evidence type="ECO:0000259" key="8">
    <source>
        <dbReference type="Pfam" id="PF00535"/>
    </source>
</evidence>
<evidence type="ECO:0000256" key="3">
    <source>
        <dbReference type="ARBA" id="ARBA00022679"/>
    </source>
</evidence>
<evidence type="ECO:0000256" key="6">
    <source>
        <dbReference type="ARBA" id="ARBA00023136"/>
    </source>
</evidence>
<dbReference type="Gene3D" id="3.90.550.10">
    <property type="entry name" value="Spore Coat Polysaccharide Biosynthesis Protein SpsA, Chain A"/>
    <property type="match status" value="1"/>
</dbReference>
<evidence type="ECO:0000256" key="5">
    <source>
        <dbReference type="ARBA" id="ARBA00022989"/>
    </source>
</evidence>
<evidence type="ECO:0000256" key="4">
    <source>
        <dbReference type="ARBA" id="ARBA00022692"/>
    </source>
</evidence>
<evidence type="ECO:0000313" key="10">
    <source>
        <dbReference type="Proteomes" id="UP000460298"/>
    </source>
</evidence>
<feature type="transmembrane region" description="Helical" evidence="7">
    <location>
        <begin position="186"/>
        <end position="205"/>
    </location>
</feature>
<dbReference type="Proteomes" id="UP000460298">
    <property type="component" value="Unassembled WGS sequence"/>
</dbReference>
<accession>A0A833H377</accession>
<proteinExistence type="predicted"/>
<name>A0A833H377_9LEPT</name>
<dbReference type="GO" id="GO:0005886">
    <property type="term" value="C:plasma membrane"/>
    <property type="evidence" value="ECO:0007669"/>
    <property type="project" value="TreeGrafter"/>
</dbReference>
<feature type="transmembrane region" description="Helical" evidence="7">
    <location>
        <begin position="237"/>
        <end position="258"/>
    </location>
</feature>
<dbReference type="CDD" id="cd04187">
    <property type="entry name" value="DPM1_like_bac"/>
    <property type="match status" value="1"/>
</dbReference>
<dbReference type="SUPFAM" id="SSF53448">
    <property type="entry name" value="Nucleotide-diphospho-sugar transferases"/>
    <property type="match status" value="1"/>
</dbReference>
<dbReference type="PANTHER" id="PTHR48090:SF1">
    <property type="entry name" value="PROPHAGE BACTOPRENOL GLUCOSYL TRANSFERASE HOMOLOG"/>
    <property type="match status" value="1"/>
</dbReference>
<dbReference type="InterPro" id="IPR001173">
    <property type="entry name" value="Glyco_trans_2-like"/>
</dbReference>
<keyword evidence="4 7" id="KW-0812">Transmembrane</keyword>
<comment type="subcellular location">
    <subcellularLocation>
        <location evidence="1">Membrane</location>
        <topology evidence="1">Multi-pass membrane protein</topology>
    </subcellularLocation>
</comment>
<dbReference type="GO" id="GO:0016757">
    <property type="term" value="F:glycosyltransferase activity"/>
    <property type="evidence" value="ECO:0007669"/>
    <property type="project" value="UniProtKB-KW"/>
</dbReference>
<dbReference type="InterPro" id="IPR029044">
    <property type="entry name" value="Nucleotide-diphossugar_trans"/>
</dbReference>
<feature type="transmembrane region" description="Helical" evidence="7">
    <location>
        <begin position="146"/>
        <end position="166"/>
    </location>
</feature>
<dbReference type="EMBL" id="WBUI01000005">
    <property type="protein sequence ID" value="KAB2933634.1"/>
    <property type="molecule type" value="Genomic_DNA"/>
</dbReference>
<protein>
    <submittedName>
        <fullName evidence="9">Glycosyltransferase family 2 protein</fullName>
    </submittedName>
</protein>
<keyword evidence="6 7" id="KW-0472">Membrane</keyword>
<evidence type="ECO:0000256" key="2">
    <source>
        <dbReference type="ARBA" id="ARBA00022676"/>
    </source>
</evidence>
<keyword evidence="5 7" id="KW-1133">Transmembrane helix</keyword>
<dbReference type="Pfam" id="PF00535">
    <property type="entry name" value="Glycos_transf_2"/>
    <property type="match status" value="1"/>
</dbReference>
<dbReference type="AlphaFoldDB" id="A0A833H377"/>
<keyword evidence="3 9" id="KW-0808">Transferase</keyword>
<sequence>MRHSIRRTKGASVSIVTTMYHSGPYLREFYSRCLGQIQKLEMDYEFIFVNDGSPDDSLAVALKLKAADSHVRVVDLSRNFGHHRAILTGLAYASKELIFLIDCDLEEPPEALERFYHVLVQRADVDVVFGVQENRKGGFIERRVGGLYYALFNFFSNVKIVPNLMIARLMRRDYVKALVSYRETDLVFAGVAAHAGFMQLPVALVKHSKGKTTYNLRRKMSIIVDSISSFSARPLHLIFFLGLGLSGFSAVLMVYLVVKKLAYMQVLAGWTSLLVSIWFLGGMVLLSIGVIGIYLEKIFNQVKQRPFSIVKRFYE</sequence>
<dbReference type="InterPro" id="IPR050256">
    <property type="entry name" value="Glycosyltransferase_2"/>
</dbReference>